<dbReference type="STRING" id="74649.A0A2P6PKY4"/>
<dbReference type="Proteomes" id="UP000238479">
    <property type="component" value="Chromosome 6"/>
</dbReference>
<evidence type="ECO:0000256" key="3">
    <source>
        <dbReference type="RuleBase" id="RU003322"/>
    </source>
</evidence>
<dbReference type="PRINTS" id="PR00301">
    <property type="entry name" value="HEATSHOCK70"/>
</dbReference>
<dbReference type="FunFam" id="3.30.420.40:FF:000026">
    <property type="entry name" value="Heat shock protein 70"/>
    <property type="match status" value="1"/>
</dbReference>
<sequence>MAGHAIGIDLGTTYSCVAVWQQDCVEIIVNDQGNRTTPSYVAFTDTKRLVGDAALNQIIKNPTNTVFDAKRLIGRRFSDACVQSDLKLWPFKVIEGPNDKPIIVVKDKGQEKHFAAEEISSMVLTKMHKVAEAYLGSTVKNAVITVPAYFNDSQRQATKNAAKIAGLNVIRIINEPTAAAIAYGLDKKAGSESKRTVMIFDLGGGTIDVSLLVIGDGVFDVMATAGDTHLGGEDFDNKMVNYCAEQFKRKHDLDVSGNSRALTRLKNACEKAKRRLSFTSSVDIDIDCLDQGIDFNATITRAKFEQLNMNFFKKCMEPVKKCLSDACMDAGNVDDVVLAGGSSRIPKVQELLQDVFRGKELCKGINPDEAIAYGAAVQAAVLNGCGNQNGNRLQNAVLNGCGIPNGNRLKNFTLSDVTPFSLGTSACRLDYDHIHDRRSECIEMAVLIPRNTKVPFKMNKYFTTKSDNQDRMLISVFEGESKKVKYNNLMGEFKLYDIPPAPKGVPKIDICFDIDADGILNVSAEVKSTGNKKGITINTKTRTS</sequence>
<gene>
    <name evidence="4" type="ORF">RchiOBHm_Chr6g0252041</name>
</gene>
<dbReference type="InterPro" id="IPR013126">
    <property type="entry name" value="Hsp_70_fam"/>
</dbReference>
<dbReference type="Gramene" id="PRQ22595">
    <property type="protein sequence ID" value="PRQ22595"/>
    <property type="gene ID" value="RchiOBHm_Chr6g0252041"/>
</dbReference>
<dbReference type="FunFam" id="3.30.30.30:FF:000001">
    <property type="entry name" value="heat shock 70 kDa protein-like"/>
    <property type="match status" value="1"/>
</dbReference>
<name>A0A2P6PKY4_ROSCH</name>
<evidence type="ECO:0000256" key="1">
    <source>
        <dbReference type="ARBA" id="ARBA00022741"/>
    </source>
</evidence>
<keyword evidence="5" id="KW-1185">Reference proteome</keyword>
<dbReference type="EMBL" id="PDCK01000044">
    <property type="protein sequence ID" value="PRQ22595.1"/>
    <property type="molecule type" value="Genomic_DNA"/>
</dbReference>
<evidence type="ECO:0000313" key="4">
    <source>
        <dbReference type="EMBL" id="PRQ22595.1"/>
    </source>
</evidence>
<dbReference type="PROSITE" id="PS00297">
    <property type="entry name" value="HSP70_1"/>
    <property type="match status" value="1"/>
</dbReference>
<dbReference type="Pfam" id="PF00012">
    <property type="entry name" value="HSP70"/>
    <property type="match status" value="1"/>
</dbReference>
<dbReference type="InterPro" id="IPR018181">
    <property type="entry name" value="Heat_shock_70_CS"/>
</dbReference>
<evidence type="ECO:0000256" key="2">
    <source>
        <dbReference type="ARBA" id="ARBA00022840"/>
    </source>
</evidence>
<comment type="similarity">
    <text evidence="3">Belongs to the heat shock protein 70 family.</text>
</comment>
<dbReference type="SUPFAM" id="SSF100920">
    <property type="entry name" value="Heat shock protein 70kD (HSP70), peptide-binding domain"/>
    <property type="match status" value="1"/>
</dbReference>
<dbReference type="PROSITE" id="PS00329">
    <property type="entry name" value="HSP70_2"/>
    <property type="match status" value="1"/>
</dbReference>
<organism evidence="4 5">
    <name type="scientific">Rosa chinensis</name>
    <name type="common">China rose</name>
    <dbReference type="NCBI Taxonomy" id="74649"/>
    <lineage>
        <taxon>Eukaryota</taxon>
        <taxon>Viridiplantae</taxon>
        <taxon>Streptophyta</taxon>
        <taxon>Embryophyta</taxon>
        <taxon>Tracheophyta</taxon>
        <taxon>Spermatophyta</taxon>
        <taxon>Magnoliopsida</taxon>
        <taxon>eudicotyledons</taxon>
        <taxon>Gunneridae</taxon>
        <taxon>Pentapetalae</taxon>
        <taxon>rosids</taxon>
        <taxon>fabids</taxon>
        <taxon>Rosales</taxon>
        <taxon>Rosaceae</taxon>
        <taxon>Rosoideae</taxon>
        <taxon>Rosoideae incertae sedis</taxon>
        <taxon>Rosa</taxon>
    </lineage>
</organism>
<dbReference type="Gene3D" id="3.30.420.40">
    <property type="match status" value="2"/>
</dbReference>
<dbReference type="GO" id="GO:0140662">
    <property type="term" value="F:ATP-dependent protein folding chaperone"/>
    <property type="evidence" value="ECO:0007669"/>
    <property type="project" value="InterPro"/>
</dbReference>
<dbReference type="PROSITE" id="PS01036">
    <property type="entry name" value="HSP70_3"/>
    <property type="match status" value="1"/>
</dbReference>
<accession>A0A2P6PKY4</accession>
<dbReference type="GO" id="GO:0005524">
    <property type="term" value="F:ATP binding"/>
    <property type="evidence" value="ECO:0007669"/>
    <property type="project" value="UniProtKB-KW"/>
</dbReference>
<dbReference type="SUPFAM" id="SSF53067">
    <property type="entry name" value="Actin-like ATPase domain"/>
    <property type="match status" value="2"/>
</dbReference>
<dbReference type="FunFam" id="3.90.640.10:FF:000002">
    <property type="entry name" value="Heat shock 70 kDa"/>
    <property type="match status" value="1"/>
</dbReference>
<keyword evidence="4" id="KW-0346">Stress response</keyword>
<dbReference type="Gene3D" id="2.60.34.10">
    <property type="entry name" value="Substrate Binding Domain Of DNAk, Chain A, domain 1"/>
    <property type="match status" value="1"/>
</dbReference>
<dbReference type="AlphaFoldDB" id="A0A2P6PKY4"/>
<proteinExistence type="inferred from homology"/>
<reference evidence="4 5" key="1">
    <citation type="journal article" date="2018" name="Nat. Genet.">
        <title>The Rosa genome provides new insights in the design of modern roses.</title>
        <authorList>
            <person name="Bendahmane M."/>
        </authorList>
    </citation>
    <scope>NUCLEOTIDE SEQUENCE [LARGE SCALE GENOMIC DNA]</scope>
    <source>
        <strain evidence="5">cv. Old Blush</strain>
    </source>
</reference>
<keyword evidence="1 3" id="KW-0547">Nucleotide-binding</keyword>
<comment type="caution">
    <text evidence="4">The sequence shown here is derived from an EMBL/GenBank/DDBJ whole genome shotgun (WGS) entry which is preliminary data.</text>
</comment>
<dbReference type="Gene3D" id="3.90.640.10">
    <property type="entry name" value="Actin, Chain A, domain 4"/>
    <property type="match status" value="1"/>
</dbReference>
<protein>
    <submittedName>
        <fullName evidence="4">Putative Heat shock protein 70 family</fullName>
    </submittedName>
</protein>
<dbReference type="Gene3D" id="3.30.30.30">
    <property type="match status" value="1"/>
</dbReference>
<evidence type="ECO:0000313" key="5">
    <source>
        <dbReference type="Proteomes" id="UP000238479"/>
    </source>
</evidence>
<dbReference type="PANTHER" id="PTHR19375">
    <property type="entry name" value="HEAT SHOCK PROTEIN 70KDA"/>
    <property type="match status" value="1"/>
</dbReference>
<dbReference type="InterPro" id="IPR029047">
    <property type="entry name" value="HSP70_peptide-bd_sf"/>
</dbReference>
<dbReference type="InterPro" id="IPR043129">
    <property type="entry name" value="ATPase_NBD"/>
</dbReference>
<keyword evidence="2 3" id="KW-0067">ATP-binding</keyword>